<protein>
    <submittedName>
        <fullName evidence="2">Looped-hinge helix DNA binding domain-containing protein, AbrB family</fullName>
    </submittedName>
</protein>
<dbReference type="AlphaFoldDB" id="A0A1H8MRV8"/>
<dbReference type="InterPro" id="IPR037914">
    <property type="entry name" value="SpoVT-AbrB_sf"/>
</dbReference>
<accession>A0A1H8MRV8</accession>
<evidence type="ECO:0000313" key="2">
    <source>
        <dbReference type="EMBL" id="SEO20077.1"/>
    </source>
</evidence>
<evidence type="ECO:0000313" key="3">
    <source>
        <dbReference type="Proteomes" id="UP000199126"/>
    </source>
</evidence>
<keyword evidence="3" id="KW-1185">Reference proteome</keyword>
<dbReference type="OrthoDB" id="30861at2157"/>
<gene>
    <name evidence="2" type="ORF">SAMN04487948_10149</name>
</gene>
<dbReference type="GO" id="GO:0003677">
    <property type="term" value="F:DNA binding"/>
    <property type="evidence" value="ECO:0007669"/>
    <property type="project" value="InterPro"/>
</dbReference>
<feature type="domain" description="SpoVT-AbrB" evidence="1">
    <location>
        <begin position="17"/>
        <end position="54"/>
    </location>
</feature>
<dbReference type="NCBIfam" id="TIGR01439">
    <property type="entry name" value="lp_hng_hel_AbrB"/>
    <property type="match status" value="1"/>
</dbReference>
<sequence length="56" mass="6320">MNTNDEGPTDEETYGTATLNERGRLTIPKNLRDELKLEGGTIFNIVREGSDIRLVR</sequence>
<reference evidence="3" key="1">
    <citation type="submission" date="2016-10" db="EMBL/GenBank/DDBJ databases">
        <authorList>
            <person name="Varghese N."/>
            <person name="Submissions S."/>
        </authorList>
    </citation>
    <scope>NUCLEOTIDE SEQUENCE [LARGE SCALE GENOMIC DNA]</scope>
    <source>
        <strain evidence="3">CGMCC 1.10121</strain>
    </source>
</reference>
<name>A0A1H8MRV8_9EURY</name>
<dbReference type="RefSeq" id="WP_211609033.1">
    <property type="nucleotide sequence ID" value="NZ_FODV01000001.1"/>
</dbReference>
<dbReference type="InterPro" id="IPR007159">
    <property type="entry name" value="SpoVT-AbrB_dom"/>
</dbReference>
<evidence type="ECO:0000259" key="1">
    <source>
        <dbReference type="Pfam" id="PF04014"/>
    </source>
</evidence>
<dbReference type="Proteomes" id="UP000199126">
    <property type="component" value="Unassembled WGS sequence"/>
</dbReference>
<dbReference type="Pfam" id="PF04014">
    <property type="entry name" value="MazE_antitoxin"/>
    <property type="match status" value="1"/>
</dbReference>
<dbReference type="EMBL" id="FODV01000001">
    <property type="protein sequence ID" value="SEO20077.1"/>
    <property type="molecule type" value="Genomic_DNA"/>
</dbReference>
<dbReference type="Gene3D" id="2.10.260.10">
    <property type="match status" value="1"/>
</dbReference>
<proteinExistence type="predicted"/>
<organism evidence="2 3">
    <name type="scientific">Halogranum amylolyticum</name>
    <dbReference type="NCBI Taxonomy" id="660520"/>
    <lineage>
        <taxon>Archaea</taxon>
        <taxon>Methanobacteriati</taxon>
        <taxon>Methanobacteriota</taxon>
        <taxon>Stenosarchaea group</taxon>
        <taxon>Halobacteria</taxon>
        <taxon>Halobacteriales</taxon>
        <taxon>Haloferacaceae</taxon>
    </lineage>
</organism>
<dbReference type="SUPFAM" id="SSF89447">
    <property type="entry name" value="AbrB/MazE/MraZ-like"/>
    <property type="match status" value="1"/>
</dbReference>